<dbReference type="RefSeq" id="WP_046932441.1">
    <property type="nucleotide sequence ID" value="NZ_CP018476.1"/>
</dbReference>
<dbReference type="Proteomes" id="UP000035369">
    <property type="component" value="Unassembled WGS sequence"/>
</dbReference>
<organism evidence="4 8">
    <name type="scientific">Xanthomonas perforans</name>
    <dbReference type="NCBI Taxonomy" id="442694"/>
    <lineage>
        <taxon>Bacteria</taxon>
        <taxon>Pseudomonadati</taxon>
        <taxon>Pseudomonadota</taxon>
        <taxon>Gammaproteobacteria</taxon>
        <taxon>Lysobacterales</taxon>
        <taxon>Lysobacteraceae</taxon>
        <taxon>Xanthomonas</taxon>
    </lineage>
</organism>
<reference evidence="4 8" key="3">
    <citation type="submission" date="2019-11" db="EMBL/GenBank/DDBJ databases">
        <title>Genome-resolved metagenomics to study the prevalence of co-infection and intraspecific heterogeneity among plant pathogen metapopulations.</title>
        <authorList>
            <person name="Newberry E."/>
            <person name="Bhandari R."/>
            <person name="Kemble J."/>
            <person name="Sikora E."/>
            <person name="Potnis N."/>
        </authorList>
    </citation>
    <scope>NUCLEOTIDE SEQUENCE [LARGE SCALE GENOMIC DNA]</scope>
    <source>
        <strain evidence="4">Xp_Tom_Tuscaloosa_18b</strain>
    </source>
</reference>
<dbReference type="Proteomes" id="UP000471082">
    <property type="component" value="Unassembled WGS sequence"/>
</dbReference>
<reference evidence="3 6" key="1">
    <citation type="submission" date="2015-02" db="EMBL/GenBank/DDBJ databases">
        <title>Whole genome sequencing of multiple isolates of three species of pepper and tomato-infecting xanthomonads reveals genetic diversity in field strains and pinpoints effectors responsible for host specificity.</title>
        <authorList>
            <person name="Schwartz A."/>
            <person name="Dahlbeck D."/>
            <person name="Staskawicz B."/>
            <person name="Bart R."/>
            <person name="Potnis N."/>
            <person name="Minsavage G."/>
            <person name="Timilsina S."/>
            <person name="Goss E."/>
            <person name="Jones J."/>
            <person name="Vallad G."/>
            <person name="Barak J."/>
            <person name="Miller S."/>
            <person name="Ritchie D."/>
            <person name="Martins J.Jr."/>
            <person name="Patane J.S."/>
            <person name="Setubal J.C."/>
        </authorList>
    </citation>
    <scope>NUCLEOTIDE SEQUENCE [LARGE SCALE GENOMIC DNA]</scope>
    <source>
        <strain evidence="3 6">Xp3-15</strain>
    </source>
</reference>
<evidence type="ECO:0000313" key="3">
    <source>
        <dbReference type="EMBL" id="KLC00844.1"/>
    </source>
</evidence>
<evidence type="ECO:0000313" key="4">
    <source>
        <dbReference type="EMBL" id="NEL78355.1"/>
    </source>
</evidence>
<feature type="signal peptide" evidence="2">
    <location>
        <begin position="1"/>
        <end position="23"/>
    </location>
</feature>
<feature type="compositionally biased region" description="Low complexity" evidence="1">
    <location>
        <begin position="187"/>
        <end position="200"/>
    </location>
</feature>
<keyword evidence="2" id="KW-0732">Signal</keyword>
<evidence type="ECO:0000313" key="8">
    <source>
        <dbReference type="Proteomes" id="UP000471082"/>
    </source>
</evidence>
<dbReference type="GeneID" id="61780147"/>
<reference evidence="5 7" key="2">
    <citation type="submission" date="2018-02" db="EMBL/GenBank/DDBJ databases">
        <title>Characterization of Xanthomonas diversity in transplant houses and field plants.</title>
        <authorList>
            <person name="Abrahamian P."/>
            <person name="Timilsina S."/>
            <person name="Minsavage G.V."/>
            <person name="Goss E.M."/>
            <person name="Jones J.B."/>
            <person name="Vallad G.E."/>
        </authorList>
    </citation>
    <scope>NUCLEOTIDE SEQUENCE [LARGE SCALE GENOMIC DNA]</scope>
    <source>
        <strain evidence="5 7">GEV2132</strain>
    </source>
</reference>
<keyword evidence="6" id="KW-1185">Reference proteome</keyword>
<feature type="region of interest" description="Disordered" evidence="1">
    <location>
        <begin position="173"/>
        <end position="200"/>
    </location>
</feature>
<evidence type="ECO:0000313" key="7">
    <source>
        <dbReference type="Proteomes" id="UP000289372"/>
    </source>
</evidence>
<dbReference type="Proteomes" id="UP000289372">
    <property type="component" value="Unassembled WGS sequence"/>
</dbReference>
<dbReference type="KEGG" id="xpe:BJD13_23940"/>
<evidence type="ECO:0000256" key="2">
    <source>
        <dbReference type="SAM" id="SignalP"/>
    </source>
</evidence>
<sequence>MYLSVRSLALAVAACAAAGAASAQEFTGDTKLACEAILCLSTGQRPDECAPSIRKYFSISARKVSDTIKKRKSFLQLCPDSESDDKMKSLVDSIANGAGRCDAATLNASMTAYQGYGNARYVRNSAPSYCSAYGGNENVDQTNGTVARYVGEPGKGGHWVDPDQYDAALAEYNKRQASGNSSGGDNGWDSDGSNWQRMQR</sequence>
<dbReference type="EMBL" id="JAAGYU010000123">
    <property type="protein sequence ID" value="NEL78355.1"/>
    <property type="molecule type" value="Genomic_DNA"/>
</dbReference>
<dbReference type="EMBL" id="PUUL01000030">
    <property type="protein sequence ID" value="RXD55531.1"/>
    <property type="molecule type" value="Genomic_DNA"/>
</dbReference>
<dbReference type="Pfam" id="PF07424">
    <property type="entry name" value="TrbM"/>
    <property type="match status" value="1"/>
</dbReference>
<dbReference type="NCBIfam" id="NF010468">
    <property type="entry name" value="PRK13893.1"/>
    <property type="match status" value="1"/>
</dbReference>
<gene>
    <name evidence="5" type="ORF">DB769_05915</name>
    <name evidence="4" type="ORF">G3W61_19230</name>
    <name evidence="3" type="ORF">XP315_23675</name>
</gene>
<name>A0A0G9EGN2_XANPE</name>
<evidence type="ECO:0000313" key="6">
    <source>
        <dbReference type="Proteomes" id="UP000035369"/>
    </source>
</evidence>
<accession>A0A0G9EGN2</accession>
<evidence type="ECO:0000256" key="1">
    <source>
        <dbReference type="SAM" id="MobiDB-lite"/>
    </source>
</evidence>
<dbReference type="InterPro" id="IPR009989">
    <property type="entry name" value="TrbM"/>
</dbReference>
<dbReference type="EMBL" id="JZUY01000078">
    <property type="protein sequence ID" value="KLC00844.1"/>
    <property type="molecule type" value="Genomic_DNA"/>
</dbReference>
<comment type="caution">
    <text evidence="4">The sequence shown here is derived from an EMBL/GenBank/DDBJ whole genome shotgun (WGS) entry which is preliminary data.</text>
</comment>
<feature type="chain" id="PRO_5044542981" evidence="2">
    <location>
        <begin position="24"/>
        <end position="200"/>
    </location>
</feature>
<dbReference type="AlphaFoldDB" id="A0A0G9EGN2"/>
<protein>
    <submittedName>
        <fullName evidence="4">Conjugal transfer protein TrbM</fullName>
    </submittedName>
</protein>
<evidence type="ECO:0000313" key="5">
    <source>
        <dbReference type="EMBL" id="RXD55531.1"/>
    </source>
</evidence>
<proteinExistence type="predicted"/>